<dbReference type="InterPro" id="IPR034686">
    <property type="entry name" value="Terpene_cyclase-like_2"/>
</dbReference>
<dbReference type="Pfam" id="PF19086">
    <property type="entry name" value="Terpene_syn_C_2"/>
    <property type="match status" value="1"/>
</dbReference>
<sequence length="376" mass="42459">MAPDNFHKLGGGMVFLGSTSPVIPFVPFLTERAAMHRLESLHATHAPFAPSVEDQVSNGLRLPNLRYPWASACSPHAPFVEARMQQWLLQHGLIPNERYRARIAQAKLGWLAARCHPYASLERLQTIANFYAWYFLVDDWFVGQTEKVSAYTISNLTAVIDVLDIGRVGNEPVYGETAWMDLCRQLRLSMSDPQFERFAHAMHLWVGMAGLRMLEHSHARAPRAHRHEAILRHAGGLYPCLYLIDFGNGLPLPQEEYDQANVQQLRRHTNRIVCWSSDVQHLGMDVRQSAPHRNTVSLYASQGYTLQRSVDRVSERIRSEIDAFICTASGVRESAGPALSAYIRGLKHWMSGYRDWLGSQPGTQAFTGPDTAIKAW</sequence>
<comment type="caution">
    <text evidence="2">The sequence shown here is derived from an EMBL/GenBank/DDBJ whole genome shotgun (WGS) entry which is preliminary data.</text>
</comment>
<dbReference type="SUPFAM" id="SSF48576">
    <property type="entry name" value="Terpenoid synthases"/>
    <property type="match status" value="1"/>
</dbReference>
<comment type="similarity">
    <text evidence="1">Belongs to the terpene synthase family.</text>
</comment>
<name>A0ABQ5X776_9GAMM</name>
<evidence type="ECO:0000313" key="3">
    <source>
        <dbReference type="Proteomes" id="UP001156627"/>
    </source>
</evidence>
<reference evidence="3" key="1">
    <citation type="journal article" date="2019" name="Int. J. Syst. Evol. Microbiol.">
        <title>The Global Catalogue of Microorganisms (GCM) 10K type strain sequencing project: providing services to taxonomists for standard genome sequencing and annotation.</title>
        <authorList>
            <consortium name="The Broad Institute Genomics Platform"/>
            <consortium name="The Broad Institute Genome Sequencing Center for Infectious Disease"/>
            <person name="Wu L."/>
            <person name="Ma J."/>
        </authorList>
    </citation>
    <scope>NUCLEOTIDE SEQUENCE [LARGE SCALE GENOMIC DNA]</scope>
    <source>
        <strain evidence="3">NBRC 111981</strain>
    </source>
</reference>
<organism evidence="2 3">
    <name type="scientific">Dyella flagellata</name>
    <dbReference type="NCBI Taxonomy" id="1867833"/>
    <lineage>
        <taxon>Bacteria</taxon>
        <taxon>Pseudomonadati</taxon>
        <taxon>Pseudomonadota</taxon>
        <taxon>Gammaproteobacteria</taxon>
        <taxon>Lysobacterales</taxon>
        <taxon>Rhodanobacteraceae</taxon>
        <taxon>Dyella</taxon>
    </lineage>
</organism>
<gene>
    <name evidence="2" type="ORF">GCM10007898_01050</name>
</gene>
<keyword evidence="3" id="KW-1185">Reference proteome</keyword>
<evidence type="ECO:0000256" key="1">
    <source>
        <dbReference type="RuleBase" id="RU366034"/>
    </source>
</evidence>
<dbReference type="EMBL" id="BSOA01000002">
    <property type="protein sequence ID" value="GLQ86539.1"/>
    <property type="molecule type" value="Genomic_DNA"/>
</dbReference>
<accession>A0ABQ5X776</accession>
<evidence type="ECO:0000313" key="2">
    <source>
        <dbReference type="EMBL" id="GLQ86539.1"/>
    </source>
</evidence>
<dbReference type="Gene3D" id="1.10.600.10">
    <property type="entry name" value="Farnesyl Diphosphate Synthase"/>
    <property type="match status" value="1"/>
</dbReference>
<proteinExistence type="inferred from homology"/>
<dbReference type="InterPro" id="IPR008949">
    <property type="entry name" value="Isoprenoid_synthase_dom_sf"/>
</dbReference>
<keyword evidence="1" id="KW-0460">Magnesium</keyword>
<protein>
    <recommendedName>
        <fullName evidence="1">Terpene synthase</fullName>
        <ecNumber evidence="1">4.2.3.-</ecNumber>
    </recommendedName>
</protein>
<dbReference type="Proteomes" id="UP001156627">
    <property type="component" value="Unassembled WGS sequence"/>
</dbReference>
<keyword evidence="1" id="KW-0456">Lyase</keyword>
<dbReference type="EC" id="4.2.3.-" evidence="1"/>
<dbReference type="PANTHER" id="PTHR35201:SF4">
    <property type="entry name" value="BETA-PINACENE SYNTHASE-RELATED"/>
    <property type="match status" value="1"/>
</dbReference>
<comment type="cofactor">
    <cofactor evidence="1">
        <name>Mg(2+)</name>
        <dbReference type="ChEBI" id="CHEBI:18420"/>
    </cofactor>
</comment>
<keyword evidence="1" id="KW-0479">Metal-binding</keyword>
<dbReference type="PANTHER" id="PTHR35201">
    <property type="entry name" value="TERPENE SYNTHASE"/>
    <property type="match status" value="1"/>
</dbReference>